<proteinExistence type="inferred from homology"/>
<keyword evidence="3" id="KW-0808">Transferase</keyword>
<evidence type="ECO:0000256" key="4">
    <source>
        <dbReference type="ARBA" id="ARBA00022692"/>
    </source>
</evidence>
<dbReference type="Proteomes" id="UP000239297">
    <property type="component" value="Unassembled WGS sequence"/>
</dbReference>
<name>A0A2S5IVK7_9MICC</name>
<evidence type="ECO:0000256" key="7">
    <source>
        <dbReference type="ARBA" id="ARBA00024033"/>
    </source>
</evidence>
<organism evidence="10 11">
    <name type="scientific">Arthrobacter pityocampae</name>
    <dbReference type="NCBI Taxonomy" id="547334"/>
    <lineage>
        <taxon>Bacteria</taxon>
        <taxon>Bacillati</taxon>
        <taxon>Actinomycetota</taxon>
        <taxon>Actinomycetes</taxon>
        <taxon>Micrococcales</taxon>
        <taxon>Micrococcaceae</taxon>
        <taxon>Arthrobacter</taxon>
    </lineage>
</organism>
<keyword evidence="2" id="KW-1003">Cell membrane</keyword>
<feature type="transmembrane region" description="Helical" evidence="9">
    <location>
        <begin position="314"/>
        <end position="335"/>
    </location>
</feature>
<dbReference type="InterPro" id="IPR016570">
    <property type="entry name" value="UCP010361"/>
</dbReference>
<feature type="region of interest" description="Disordered" evidence="8">
    <location>
        <begin position="482"/>
        <end position="513"/>
    </location>
</feature>
<evidence type="ECO:0000256" key="2">
    <source>
        <dbReference type="ARBA" id="ARBA00022475"/>
    </source>
</evidence>
<keyword evidence="6 9" id="KW-0472">Membrane</keyword>
<feature type="transmembrane region" description="Helical" evidence="9">
    <location>
        <begin position="342"/>
        <end position="361"/>
    </location>
</feature>
<keyword evidence="11" id="KW-1185">Reference proteome</keyword>
<protein>
    <recommendedName>
        <fullName evidence="12">DUF2029 domain-containing protein</fullName>
    </recommendedName>
</protein>
<dbReference type="EMBL" id="PRKW01000005">
    <property type="protein sequence ID" value="PPB48584.1"/>
    <property type="molecule type" value="Genomic_DNA"/>
</dbReference>
<evidence type="ECO:0000256" key="3">
    <source>
        <dbReference type="ARBA" id="ARBA00022679"/>
    </source>
</evidence>
<accession>A0A2S5IVK7</accession>
<comment type="caution">
    <text evidence="10">The sequence shown here is derived from an EMBL/GenBank/DDBJ whole genome shotgun (WGS) entry which is preliminary data.</text>
</comment>
<feature type="transmembrane region" description="Helical" evidence="9">
    <location>
        <begin position="118"/>
        <end position="138"/>
    </location>
</feature>
<evidence type="ECO:0000256" key="6">
    <source>
        <dbReference type="ARBA" id="ARBA00023136"/>
    </source>
</evidence>
<evidence type="ECO:0000256" key="1">
    <source>
        <dbReference type="ARBA" id="ARBA00004651"/>
    </source>
</evidence>
<keyword evidence="4 9" id="KW-0812">Transmembrane</keyword>
<evidence type="ECO:0000256" key="5">
    <source>
        <dbReference type="ARBA" id="ARBA00022989"/>
    </source>
</evidence>
<dbReference type="InterPro" id="IPR018584">
    <property type="entry name" value="GT87"/>
</dbReference>
<feature type="transmembrane region" description="Helical" evidence="9">
    <location>
        <begin position="250"/>
        <end position="271"/>
    </location>
</feature>
<feature type="transmembrane region" description="Helical" evidence="9">
    <location>
        <begin position="423"/>
        <end position="442"/>
    </location>
</feature>
<feature type="transmembrane region" description="Helical" evidence="9">
    <location>
        <begin position="177"/>
        <end position="210"/>
    </location>
</feature>
<evidence type="ECO:0000313" key="11">
    <source>
        <dbReference type="Proteomes" id="UP000239297"/>
    </source>
</evidence>
<dbReference type="GO" id="GO:0005886">
    <property type="term" value="C:plasma membrane"/>
    <property type="evidence" value="ECO:0007669"/>
    <property type="project" value="UniProtKB-SubCell"/>
</dbReference>
<gene>
    <name evidence="10" type="ORF">C4K88_12690</name>
</gene>
<dbReference type="RefSeq" id="WP_104121987.1">
    <property type="nucleotide sequence ID" value="NZ_PRKW01000005.1"/>
</dbReference>
<evidence type="ECO:0008006" key="12">
    <source>
        <dbReference type="Google" id="ProtNLM"/>
    </source>
</evidence>
<evidence type="ECO:0000313" key="10">
    <source>
        <dbReference type="EMBL" id="PPB48584.1"/>
    </source>
</evidence>
<dbReference type="AlphaFoldDB" id="A0A2S5IVK7"/>
<sequence length="513" mass="54702">MTSGTGRRGPYRISVPSRSDPALRTLVEGVGGPLGRRADPGRISPGWFTVERTLILMTVCSAVLAVVVKNPCRIHGWSSPDYFYRACYSDWTELYQSRGLGEGVLPFITPGALFEYPVLLGLLASGTAVLVELLAGGADAAAASRLYFDVNAVLLSGVWILTVLATLRLAGRRPWDAAVLATAPVVILAGTINWDLWAVLLATLGMLAFARDRPVLAGILWGLGAAVKLYPVLLLGAVLVLAIRSGRYRPFVGALAGALAAWLAVNLPFLLRDPAGWGYFLTFSETRDAGFSSAWYVYNALARQAGVATLPPGAINAGAAVLFVLACAGIAVLALRAQRRPRLAQVALLVVGAFVLCNKVYSPQYALWLVPLVALAVPRWRVVLVWQSVQILHWAAVWLYLGGMTSGGPAANNLGLGTYSWAVLAHMLSTAYVMAVVVREILVPPVDVVRRIGIDDPQGGPFDGTPDRFTLRRRAFSPRMQAGAGFAGGASGSAARIGLQDRRAPDARPDGRR</sequence>
<dbReference type="PIRSF" id="PIRSF010361">
    <property type="entry name" value="UCP010361"/>
    <property type="match status" value="1"/>
</dbReference>
<reference evidence="10 11" key="1">
    <citation type="journal article" date="2014" name="Int. J. Syst. Evol. Microbiol.">
        <title>Arthrobacter pityocampae sp. nov., isolated from Thaumetopoea pityocampa (Lep., Thaumetopoeidae).</title>
        <authorList>
            <person name="Ince I.A."/>
            <person name="Demirbag Z."/>
            <person name="Kati H."/>
        </authorList>
    </citation>
    <scope>NUCLEOTIDE SEQUENCE [LARGE SCALE GENOMIC DNA]</scope>
    <source>
        <strain evidence="10 11">Tp2</strain>
    </source>
</reference>
<feature type="transmembrane region" description="Helical" evidence="9">
    <location>
        <begin position="216"/>
        <end position="243"/>
    </location>
</feature>
<evidence type="ECO:0000256" key="9">
    <source>
        <dbReference type="SAM" id="Phobius"/>
    </source>
</evidence>
<comment type="similarity">
    <text evidence="7">Belongs to the glycosyltransferase 87 family.</text>
</comment>
<feature type="compositionally biased region" description="Basic and acidic residues" evidence="8">
    <location>
        <begin position="499"/>
        <end position="513"/>
    </location>
</feature>
<evidence type="ECO:0000256" key="8">
    <source>
        <dbReference type="SAM" id="MobiDB-lite"/>
    </source>
</evidence>
<feature type="transmembrane region" description="Helical" evidence="9">
    <location>
        <begin position="150"/>
        <end position="170"/>
    </location>
</feature>
<feature type="transmembrane region" description="Helical" evidence="9">
    <location>
        <begin position="391"/>
        <end position="411"/>
    </location>
</feature>
<keyword evidence="5 9" id="KW-1133">Transmembrane helix</keyword>
<dbReference type="GO" id="GO:0016758">
    <property type="term" value="F:hexosyltransferase activity"/>
    <property type="evidence" value="ECO:0007669"/>
    <property type="project" value="InterPro"/>
</dbReference>
<dbReference type="Pfam" id="PF09594">
    <property type="entry name" value="GT87"/>
    <property type="match status" value="1"/>
</dbReference>
<comment type="subcellular location">
    <subcellularLocation>
        <location evidence="1">Cell membrane</location>
        <topology evidence="1">Multi-pass membrane protein</topology>
    </subcellularLocation>
</comment>
<dbReference type="OrthoDB" id="3348156at2"/>